<feature type="site" description="Transition state stabilizer" evidence="9">
    <location>
        <position position="38"/>
    </location>
</feature>
<dbReference type="HAMAP" id="MF_00107">
    <property type="entry name" value="IspF"/>
    <property type="match status" value="1"/>
</dbReference>
<dbReference type="GO" id="GO:0019288">
    <property type="term" value="P:isopentenyl diphosphate biosynthetic process, methylerythritol 4-phosphate pathway"/>
    <property type="evidence" value="ECO:0007669"/>
    <property type="project" value="UniProtKB-UniRule"/>
</dbReference>
<proteinExistence type="inferred from homology"/>
<evidence type="ECO:0000313" key="13">
    <source>
        <dbReference type="EMBL" id="MCS5711192.1"/>
    </source>
</evidence>
<reference evidence="12" key="1">
    <citation type="submission" date="2015-09" db="EMBL/GenBank/DDBJ databases">
        <title>Draft Genome Sequences of Two Novel Amoeba-resistant Intranuclear Bacteria, Candidatus Berkiella cookevillensis and Candidatus Berkiella aquae.</title>
        <authorList>
            <person name="Mehari Y.T."/>
            <person name="Arivett B.A."/>
            <person name="Farone A.L."/>
            <person name="Gunderson J.H."/>
            <person name="Farone M.B."/>
        </authorList>
    </citation>
    <scope>NUCLEOTIDE SEQUENCE [LARGE SCALE GENOMIC DNA]</scope>
    <source>
        <strain evidence="12">HT99</strain>
    </source>
</reference>
<evidence type="ECO:0000313" key="14">
    <source>
        <dbReference type="Proteomes" id="UP000051497"/>
    </source>
</evidence>
<feature type="binding site" evidence="9">
    <location>
        <position position="9"/>
    </location>
    <ligand>
        <name>a divalent metal cation</name>
        <dbReference type="ChEBI" id="CHEBI:60240"/>
    </ligand>
</feature>
<dbReference type="Pfam" id="PF02542">
    <property type="entry name" value="YgbB"/>
    <property type="match status" value="1"/>
</dbReference>
<dbReference type="Gene3D" id="3.30.1330.50">
    <property type="entry name" value="2-C-methyl-D-erythritol 2,4-cyclodiphosphate synthase"/>
    <property type="match status" value="1"/>
</dbReference>
<reference evidence="13" key="3">
    <citation type="submission" date="2021-06" db="EMBL/GenBank/DDBJ databases">
        <title>Genomic Description and Analysis of Intracellular Bacteria, Candidatus Berkiella cookevillensis and Candidatus Berkiella aquae.</title>
        <authorList>
            <person name="Kidane D.T."/>
            <person name="Mehari Y.T."/>
            <person name="Rice F.C."/>
            <person name="Arivett B.A."/>
            <person name="Farone A.L."/>
            <person name="Berk S.G."/>
            <person name="Farone M.B."/>
        </authorList>
    </citation>
    <scope>NUCLEOTIDE SEQUENCE</scope>
    <source>
        <strain evidence="13">HT99</strain>
    </source>
</reference>
<feature type="binding site" evidence="9">
    <location>
        <begin position="9"/>
        <end position="11"/>
    </location>
    <ligand>
        <name>4-CDP-2-C-methyl-D-erythritol 2-phosphate</name>
        <dbReference type="ChEBI" id="CHEBI:57919"/>
    </ligand>
</feature>
<feature type="binding site" evidence="9">
    <location>
        <position position="46"/>
    </location>
    <ligand>
        <name>a divalent metal cation</name>
        <dbReference type="ChEBI" id="CHEBI:60240"/>
    </ligand>
</feature>
<evidence type="ECO:0000256" key="3">
    <source>
        <dbReference type="ARBA" id="ARBA00008480"/>
    </source>
</evidence>
<feature type="binding site" evidence="9">
    <location>
        <begin position="38"/>
        <end position="39"/>
    </location>
    <ligand>
        <name>4-CDP-2-C-methyl-D-erythritol 2-phosphate</name>
        <dbReference type="ChEBI" id="CHEBI:57919"/>
    </ligand>
</feature>
<comment type="caution">
    <text evidence="12">The sequence shown here is derived from an EMBL/GenBank/DDBJ whole genome shotgun (WGS) entry which is preliminary data.</text>
</comment>
<evidence type="ECO:0000256" key="4">
    <source>
        <dbReference type="ARBA" id="ARBA00011233"/>
    </source>
</evidence>
<protein>
    <recommendedName>
        <fullName evidence="5 9">2-C-methyl-D-erythritol 2,4-cyclodiphosphate synthase</fullName>
        <shortName evidence="9">MECDP-synthase</shortName>
        <shortName evidence="9">MECPP-synthase</shortName>
        <shortName evidence="9">MECPS</shortName>
        <ecNumber evidence="5 9">4.6.1.12</ecNumber>
    </recommendedName>
</protein>
<comment type="caution">
    <text evidence="9">Lacks conserved residue(s) required for the propagation of feature annotation.</text>
</comment>
<dbReference type="GO" id="GO:0008685">
    <property type="term" value="F:2-C-methyl-D-erythritol 2,4-cyclodiphosphate synthase activity"/>
    <property type="evidence" value="ECO:0007669"/>
    <property type="project" value="UniProtKB-UniRule"/>
</dbReference>
<dbReference type="RefSeq" id="WP_083482867.1">
    <property type="nucleotide sequence ID" value="NZ_LKAJ02000001.1"/>
</dbReference>
<dbReference type="PATRIC" id="fig|1590043.3.peg.1732"/>
<feature type="site" description="Transition state stabilizer" evidence="9">
    <location>
        <position position="137"/>
    </location>
</feature>
<feature type="binding site" evidence="9">
    <location>
        <begin position="136"/>
        <end position="139"/>
    </location>
    <ligand>
        <name>4-CDP-2-C-methyl-D-erythritol 2-phosphate</name>
        <dbReference type="ChEBI" id="CHEBI:57919"/>
    </ligand>
</feature>
<dbReference type="GO" id="GO:0016114">
    <property type="term" value="P:terpenoid biosynthetic process"/>
    <property type="evidence" value="ECO:0007669"/>
    <property type="project" value="InterPro"/>
</dbReference>
<dbReference type="InterPro" id="IPR003526">
    <property type="entry name" value="MECDP_synthase"/>
</dbReference>
<evidence type="ECO:0000256" key="2">
    <source>
        <dbReference type="ARBA" id="ARBA00004709"/>
    </source>
</evidence>
<reference evidence="13" key="2">
    <citation type="journal article" date="2016" name="Genome Announc.">
        <title>Draft Genome Sequences of Two Novel Amoeba-Resistant Intranuclear Bacteria, 'Candidatus Berkiella cookevillensis' and 'Candidatus Berkiella aquae'.</title>
        <authorList>
            <person name="Mehari Y.T."/>
            <person name="Arivett B.A."/>
            <person name="Farone A.L."/>
            <person name="Gunderson J.H."/>
            <person name="Farone M.B."/>
        </authorList>
    </citation>
    <scope>NUCLEOTIDE SEQUENCE</scope>
    <source>
        <strain evidence="13">HT99</strain>
    </source>
</reference>
<name>A0A0Q9YW15_9GAMM</name>
<dbReference type="STRING" id="295108.HT99x_01696"/>
<comment type="subunit">
    <text evidence="4 9">Homotrimer.</text>
</comment>
<comment type="similarity">
    <text evidence="3 9 10">Belongs to the IspF family.</text>
</comment>
<feature type="domain" description="2-C-methyl-D-erythritol 2,4-cyclodiphosphate synthase" evidence="11">
    <location>
        <begin position="2"/>
        <end position="158"/>
    </location>
</feature>
<dbReference type="PANTHER" id="PTHR43181">
    <property type="entry name" value="2-C-METHYL-D-ERYTHRITOL 2,4-CYCLODIPHOSPHATE SYNTHASE, CHLOROPLASTIC"/>
    <property type="match status" value="1"/>
</dbReference>
<dbReference type="EC" id="4.6.1.12" evidence="5 9"/>
<keyword evidence="8 9" id="KW-0456">Lyase</keyword>
<gene>
    <name evidence="9 12" type="primary">ispF</name>
    <name evidence="13" type="ORF">HT99x_007085</name>
    <name evidence="12" type="ORF">HT99x_01696</name>
</gene>
<evidence type="ECO:0000256" key="9">
    <source>
        <dbReference type="HAMAP-Rule" id="MF_00107"/>
    </source>
</evidence>
<comment type="function">
    <text evidence="9">Involved in the biosynthesis of isopentenyl diphosphate (IPP) and dimethylallyl diphosphate (DMAPP), two major building blocks of isoprenoid compounds. Catalyzes the conversion of 4-diphosphocytidyl-2-C-methyl-D-erythritol 2-phosphate (CDP-ME2P) to 2-C-methyl-D-erythritol 2,4-cyclodiphosphate (ME-CPP) with a corresponding release of cytidine 5-monophosphate (CMP).</text>
</comment>
<evidence type="ECO:0000259" key="11">
    <source>
        <dbReference type="Pfam" id="PF02542"/>
    </source>
</evidence>
<keyword evidence="7 9" id="KW-0414">Isoprene biosynthesis</keyword>
<dbReference type="FunFam" id="3.30.1330.50:FF:000001">
    <property type="entry name" value="2-C-methyl-D-erythritol 2,4-cyclodiphosphate synthase"/>
    <property type="match status" value="1"/>
</dbReference>
<dbReference type="PROSITE" id="PS01350">
    <property type="entry name" value="ISPF"/>
    <property type="match status" value="1"/>
</dbReference>
<dbReference type="InterPro" id="IPR020555">
    <property type="entry name" value="MECDP_synthase_CS"/>
</dbReference>
<dbReference type="NCBIfam" id="TIGR00151">
    <property type="entry name" value="ispF"/>
    <property type="match status" value="1"/>
</dbReference>
<dbReference type="AlphaFoldDB" id="A0A0Q9YW15"/>
<dbReference type="EMBL" id="LKAJ01000006">
    <property type="protein sequence ID" value="KRG21140.1"/>
    <property type="molecule type" value="Genomic_DNA"/>
</dbReference>
<evidence type="ECO:0000256" key="6">
    <source>
        <dbReference type="ARBA" id="ARBA00022723"/>
    </source>
</evidence>
<dbReference type="GO" id="GO:0046872">
    <property type="term" value="F:metal ion binding"/>
    <property type="evidence" value="ECO:0007669"/>
    <property type="project" value="UniProtKB-KW"/>
</dbReference>
<dbReference type="SUPFAM" id="SSF69765">
    <property type="entry name" value="IpsF-like"/>
    <property type="match status" value="1"/>
</dbReference>
<comment type="cofactor">
    <cofactor evidence="9">
        <name>a divalent metal cation</name>
        <dbReference type="ChEBI" id="CHEBI:60240"/>
    </cofactor>
    <text evidence="9">Binds 1 divalent metal cation per subunit.</text>
</comment>
<evidence type="ECO:0000256" key="1">
    <source>
        <dbReference type="ARBA" id="ARBA00000200"/>
    </source>
</evidence>
<keyword evidence="14" id="KW-1185">Reference proteome</keyword>
<evidence type="ECO:0000256" key="7">
    <source>
        <dbReference type="ARBA" id="ARBA00023229"/>
    </source>
</evidence>
<sequence length="167" mass="18352">MIRIGHGYDIHRFAEEKTDATLILGGVSIPYEKRLLAHSDGDLVIHALCDALLGALALGDIGQHFPDTDVQYKNTNSRLFLRNIMQLVKENGYQVGNADISIIAQAPKLAHYKSKMCENLAEDLEVSIKQVNVKATTHENLDAIGQKLGIAAHAVVLLMVKNENIVK</sequence>
<dbReference type="OrthoDB" id="9804336at2"/>
<evidence type="ECO:0000256" key="8">
    <source>
        <dbReference type="ARBA" id="ARBA00023239"/>
    </source>
</evidence>
<dbReference type="UniPathway" id="UPA00056">
    <property type="reaction ID" value="UER00095"/>
</dbReference>
<feature type="binding site" evidence="9">
    <location>
        <begin position="60"/>
        <end position="62"/>
    </location>
    <ligand>
        <name>4-CDP-2-C-methyl-D-erythritol 2-phosphate</name>
        <dbReference type="ChEBI" id="CHEBI:57919"/>
    </ligand>
</feature>
<evidence type="ECO:0000256" key="10">
    <source>
        <dbReference type="RuleBase" id="RU004395"/>
    </source>
</evidence>
<organism evidence="12">
    <name type="scientific">Candidatus Berkiella aquae</name>
    <dbReference type="NCBI Taxonomy" id="295108"/>
    <lineage>
        <taxon>Bacteria</taxon>
        <taxon>Pseudomonadati</taxon>
        <taxon>Pseudomonadota</taxon>
        <taxon>Gammaproteobacteria</taxon>
        <taxon>Candidatus Berkiellales</taxon>
        <taxon>Candidatus Berkiellaceae</taxon>
        <taxon>Candidatus Berkiella</taxon>
    </lineage>
</organism>
<dbReference type="InterPro" id="IPR036571">
    <property type="entry name" value="MECDP_synthase_sf"/>
</dbReference>
<comment type="pathway">
    <text evidence="2 9">Isoprenoid biosynthesis; isopentenyl diphosphate biosynthesis via DXP pathway; isopentenyl diphosphate from 1-deoxy-D-xylulose 5-phosphate: step 4/6.</text>
</comment>
<dbReference type="EMBL" id="LKAJ02000001">
    <property type="protein sequence ID" value="MCS5711192.1"/>
    <property type="molecule type" value="Genomic_DNA"/>
</dbReference>
<dbReference type="CDD" id="cd00554">
    <property type="entry name" value="MECDP_synthase"/>
    <property type="match status" value="1"/>
</dbReference>
<dbReference type="PANTHER" id="PTHR43181:SF1">
    <property type="entry name" value="2-C-METHYL-D-ERYTHRITOL 2,4-CYCLODIPHOSPHATE SYNTHASE, CHLOROPLASTIC"/>
    <property type="match status" value="1"/>
</dbReference>
<feature type="binding site" evidence="9">
    <location>
        <position position="11"/>
    </location>
    <ligand>
        <name>a divalent metal cation</name>
        <dbReference type="ChEBI" id="CHEBI:60240"/>
    </ligand>
</feature>
<comment type="catalytic activity">
    <reaction evidence="1 9 10">
        <text>4-CDP-2-C-methyl-D-erythritol 2-phosphate = 2-C-methyl-D-erythritol 2,4-cyclic diphosphate + CMP</text>
        <dbReference type="Rhea" id="RHEA:23864"/>
        <dbReference type="ChEBI" id="CHEBI:57919"/>
        <dbReference type="ChEBI" id="CHEBI:58483"/>
        <dbReference type="ChEBI" id="CHEBI:60377"/>
        <dbReference type="EC" id="4.6.1.12"/>
    </reaction>
</comment>
<keyword evidence="6 9" id="KW-0479">Metal-binding</keyword>
<evidence type="ECO:0000256" key="5">
    <source>
        <dbReference type="ARBA" id="ARBA00012579"/>
    </source>
</evidence>
<accession>A0A0Q9YW15</accession>
<evidence type="ECO:0000313" key="12">
    <source>
        <dbReference type="EMBL" id="KRG21140.1"/>
    </source>
</evidence>
<dbReference type="Proteomes" id="UP000051497">
    <property type="component" value="Unassembled WGS sequence"/>
</dbReference>
<feature type="binding site" evidence="9">
    <location>
        <begin position="65"/>
        <end position="69"/>
    </location>
    <ligand>
        <name>4-CDP-2-C-methyl-D-erythritol 2-phosphate</name>
        <dbReference type="ChEBI" id="CHEBI:57919"/>
    </ligand>
</feature>